<keyword evidence="8" id="KW-0418">Kinase</keyword>
<feature type="compositionally biased region" description="Pro residues" evidence="17">
    <location>
        <begin position="157"/>
        <end position="182"/>
    </location>
</feature>
<gene>
    <name evidence="22" type="ORF">Fot_45445</name>
</gene>
<evidence type="ECO:0000256" key="19">
    <source>
        <dbReference type="SAM" id="SignalP"/>
    </source>
</evidence>
<dbReference type="PROSITE" id="PS51473">
    <property type="entry name" value="GNK2"/>
    <property type="match status" value="1"/>
</dbReference>
<evidence type="ECO:0000256" key="12">
    <source>
        <dbReference type="ARBA" id="ARBA00023170"/>
    </source>
</evidence>
<dbReference type="GO" id="GO:0004674">
    <property type="term" value="F:protein serine/threonine kinase activity"/>
    <property type="evidence" value="ECO:0007669"/>
    <property type="project" value="UniProtKB-KW"/>
</dbReference>
<dbReference type="CDD" id="cd23509">
    <property type="entry name" value="Gnk2-like"/>
    <property type="match status" value="1"/>
</dbReference>
<keyword evidence="13" id="KW-0325">Glycoprotein</keyword>
<evidence type="ECO:0000256" key="15">
    <source>
        <dbReference type="ARBA" id="ARBA00047951"/>
    </source>
</evidence>
<comment type="catalytic activity">
    <reaction evidence="15">
        <text>L-threonyl-[protein] + ATP = O-phospho-L-threonyl-[protein] + ADP + H(+)</text>
        <dbReference type="Rhea" id="RHEA:46608"/>
        <dbReference type="Rhea" id="RHEA-COMP:11060"/>
        <dbReference type="Rhea" id="RHEA-COMP:11605"/>
        <dbReference type="ChEBI" id="CHEBI:15378"/>
        <dbReference type="ChEBI" id="CHEBI:30013"/>
        <dbReference type="ChEBI" id="CHEBI:30616"/>
        <dbReference type="ChEBI" id="CHEBI:61977"/>
        <dbReference type="ChEBI" id="CHEBI:456216"/>
    </reaction>
</comment>
<keyword evidence="12" id="KW-0675">Receptor</keyword>
<protein>
    <submittedName>
        <fullName evidence="22">Cysteine-rich receptor-like protein kinase 25</fullName>
    </submittedName>
</protein>
<keyword evidence="4 18" id="KW-0812">Transmembrane</keyword>
<evidence type="ECO:0000256" key="4">
    <source>
        <dbReference type="ARBA" id="ARBA00022692"/>
    </source>
</evidence>
<dbReference type="SUPFAM" id="SSF56112">
    <property type="entry name" value="Protein kinase-like (PK-like)"/>
    <property type="match status" value="1"/>
</dbReference>
<dbReference type="PROSITE" id="PS00107">
    <property type="entry name" value="PROTEIN_KINASE_ATP"/>
    <property type="match status" value="1"/>
</dbReference>
<evidence type="ECO:0000256" key="9">
    <source>
        <dbReference type="ARBA" id="ARBA00022840"/>
    </source>
</evidence>
<dbReference type="Gene3D" id="1.10.510.10">
    <property type="entry name" value="Transferase(Phosphotransferase) domain 1"/>
    <property type="match status" value="1"/>
</dbReference>
<dbReference type="FunFam" id="3.30.200.20:FF:000142">
    <property type="entry name" value="Cysteine-rich receptor-like protein kinase 10"/>
    <property type="match status" value="1"/>
</dbReference>
<accession>A0ABD1R891</accession>
<dbReference type="SMART" id="SM00220">
    <property type="entry name" value="S_TKc"/>
    <property type="match status" value="1"/>
</dbReference>
<evidence type="ECO:0000256" key="7">
    <source>
        <dbReference type="ARBA" id="ARBA00022741"/>
    </source>
</evidence>
<dbReference type="CDD" id="cd14066">
    <property type="entry name" value="STKc_IRAK"/>
    <property type="match status" value="1"/>
</dbReference>
<keyword evidence="10 18" id="KW-1133">Transmembrane helix</keyword>
<keyword evidence="7 16" id="KW-0547">Nucleotide-binding</keyword>
<dbReference type="PROSITE" id="PS50011">
    <property type="entry name" value="PROTEIN_KINASE_DOM"/>
    <property type="match status" value="1"/>
</dbReference>
<keyword evidence="11 18" id="KW-0472">Membrane</keyword>
<comment type="catalytic activity">
    <reaction evidence="14">
        <text>L-seryl-[protein] + ATP = O-phospho-L-seryl-[protein] + ADP + H(+)</text>
        <dbReference type="Rhea" id="RHEA:17989"/>
        <dbReference type="Rhea" id="RHEA-COMP:9863"/>
        <dbReference type="Rhea" id="RHEA-COMP:11604"/>
        <dbReference type="ChEBI" id="CHEBI:15378"/>
        <dbReference type="ChEBI" id="CHEBI:29999"/>
        <dbReference type="ChEBI" id="CHEBI:30616"/>
        <dbReference type="ChEBI" id="CHEBI:83421"/>
        <dbReference type="ChEBI" id="CHEBI:456216"/>
    </reaction>
</comment>
<dbReference type="InterPro" id="IPR011009">
    <property type="entry name" value="Kinase-like_dom_sf"/>
</dbReference>
<dbReference type="InterPro" id="IPR000719">
    <property type="entry name" value="Prot_kinase_dom"/>
</dbReference>
<evidence type="ECO:0000256" key="6">
    <source>
        <dbReference type="ARBA" id="ARBA00022737"/>
    </source>
</evidence>
<evidence type="ECO:0000259" key="21">
    <source>
        <dbReference type="PROSITE" id="PS51473"/>
    </source>
</evidence>
<evidence type="ECO:0000256" key="14">
    <source>
        <dbReference type="ARBA" id="ARBA00047558"/>
    </source>
</evidence>
<dbReference type="InterPro" id="IPR008271">
    <property type="entry name" value="Ser/Thr_kinase_AS"/>
</dbReference>
<dbReference type="InterPro" id="IPR002902">
    <property type="entry name" value="GNK2"/>
</dbReference>
<feature type="chain" id="PRO_5044778131" evidence="19">
    <location>
        <begin position="24"/>
        <end position="590"/>
    </location>
</feature>
<dbReference type="EMBL" id="JBFOLJ010000013">
    <property type="protein sequence ID" value="KAL2484001.1"/>
    <property type="molecule type" value="Genomic_DNA"/>
</dbReference>
<dbReference type="GO" id="GO:0016020">
    <property type="term" value="C:membrane"/>
    <property type="evidence" value="ECO:0007669"/>
    <property type="project" value="UniProtKB-SubCell"/>
</dbReference>
<keyword evidence="5 19" id="KW-0732">Signal</keyword>
<evidence type="ECO:0000256" key="3">
    <source>
        <dbReference type="ARBA" id="ARBA00022679"/>
    </source>
</evidence>
<dbReference type="InterPro" id="IPR017441">
    <property type="entry name" value="Protein_kinase_ATP_BS"/>
</dbReference>
<dbReference type="Proteomes" id="UP001604277">
    <property type="component" value="Unassembled WGS sequence"/>
</dbReference>
<evidence type="ECO:0000256" key="2">
    <source>
        <dbReference type="ARBA" id="ARBA00022527"/>
    </source>
</evidence>
<name>A0ABD1R891_9LAMI</name>
<evidence type="ECO:0000256" key="17">
    <source>
        <dbReference type="SAM" id="MobiDB-lite"/>
    </source>
</evidence>
<dbReference type="SUPFAM" id="SSF101447">
    <property type="entry name" value="Formin homology 2 domain (FH2 domain)"/>
    <property type="match status" value="1"/>
</dbReference>
<dbReference type="Gene3D" id="3.30.430.20">
    <property type="entry name" value="Gnk2 domain, C-X8-C-X2-C motif"/>
    <property type="match status" value="1"/>
</dbReference>
<feature type="domain" description="Gnk2-homologous" evidence="21">
    <location>
        <begin position="23"/>
        <end position="151"/>
    </location>
</feature>
<evidence type="ECO:0000256" key="13">
    <source>
        <dbReference type="ARBA" id="ARBA00023180"/>
    </source>
</evidence>
<feature type="region of interest" description="Disordered" evidence="17">
    <location>
        <begin position="551"/>
        <end position="590"/>
    </location>
</feature>
<comment type="caution">
    <text evidence="22">The sequence shown here is derived from an EMBL/GenBank/DDBJ whole genome shotgun (WGS) entry which is preliminary data.</text>
</comment>
<dbReference type="GO" id="GO:0005524">
    <property type="term" value="F:ATP binding"/>
    <property type="evidence" value="ECO:0007669"/>
    <property type="project" value="UniProtKB-UniRule"/>
</dbReference>
<dbReference type="Gene3D" id="3.30.200.20">
    <property type="entry name" value="Phosphorylase Kinase, domain 1"/>
    <property type="match status" value="1"/>
</dbReference>
<dbReference type="GO" id="GO:0006950">
    <property type="term" value="P:response to stress"/>
    <property type="evidence" value="ECO:0007669"/>
    <property type="project" value="UniProtKB-ARBA"/>
</dbReference>
<dbReference type="PANTHER" id="PTHR27002:SF1104">
    <property type="entry name" value="CYSTEINE-RICH RECEPTOR-LIKE PROTEIN KINASE 27-RELATED"/>
    <property type="match status" value="1"/>
</dbReference>
<evidence type="ECO:0000256" key="8">
    <source>
        <dbReference type="ARBA" id="ARBA00022777"/>
    </source>
</evidence>
<evidence type="ECO:0000313" key="22">
    <source>
        <dbReference type="EMBL" id="KAL2484001.1"/>
    </source>
</evidence>
<evidence type="ECO:0000256" key="1">
    <source>
        <dbReference type="ARBA" id="ARBA00004167"/>
    </source>
</evidence>
<evidence type="ECO:0000313" key="23">
    <source>
        <dbReference type="Proteomes" id="UP001604277"/>
    </source>
</evidence>
<keyword evidence="2" id="KW-0723">Serine/threonine-protein kinase</keyword>
<sequence>MISWKWLAFIFLNLTNLFASVKSQHYNCDQDNGNYTSNSTYRANLNTFLSSVSSNIDSNGFYNTSTGDNPDRSSQPGSLWCSLKKFAAAIGTGPDILTIYGLVQCTPDLTSEDCRDCLIQVANVIQGCCSGKEGFGILTPSCILRYEIYPFYTNTPQPAPPPPPPPPPPTTPMPVPTPPISTPPGNEDNTTRTITIIIVPIVVGLILALFIGLFLRMRKKHKPKEKLENNEISTFETLHYDFGTIRAATDNFSDANKLGQGGFGIVYKGKLPNGQKIAVKRLSMNSGQGDVEFKNEVVLVARLQHRNLVRLLGFSLQGSERLLIYEFVNNGSLDHFLFDPIKRPCLDWDRRYKIIGGVARGILYLHEDSRLKIIHRDLKAGNVLLDEEMNAKISDFGMARLFVQDQTQGNTSRVVGTYGYMAPEYALHGQFSSKSDVFSFGVLVLEIISGQKINSFQNGENVEDLLSCAWENWHGGTATNVIDPALRTCSGSLRDIMRCIHIGLLCVQEDAADRPTMASIVLMLTSFSITLPMPSQPAFFVSRSFDPEISPLLGHKSRPSETTGSSNSRSGNSNHPLSTNDPSMSELYPR</sequence>
<feature type="binding site" evidence="16">
    <location>
        <position position="280"/>
    </location>
    <ligand>
        <name>ATP</name>
        <dbReference type="ChEBI" id="CHEBI:30616"/>
    </ligand>
</feature>
<feature type="transmembrane region" description="Helical" evidence="18">
    <location>
        <begin position="194"/>
        <end position="215"/>
    </location>
</feature>
<dbReference type="InterPro" id="IPR001245">
    <property type="entry name" value="Ser-Thr/Tyr_kinase_cat_dom"/>
</dbReference>
<keyword evidence="23" id="KW-1185">Reference proteome</keyword>
<comment type="subcellular location">
    <subcellularLocation>
        <location evidence="1">Membrane</location>
        <topology evidence="1">Single-pass membrane protein</topology>
    </subcellularLocation>
</comment>
<keyword evidence="3" id="KW-0808">Transferase</keyword>
<dbReference type="PANTHER" id="PTHR27002">
    <property type="entry name" value="RECEPTOR-LIKE SERINE/THREONINE-PROTEIN KINASE SD1-8"/>
    <property type="match status" value="1"/>
</dbReference>
<dbReference type="FunFam" id="1.10.510.10:FF:000129">
    <property type="entry name" value="cysteine-rich receptor-like protein kinase 10"/>
    <property type="match status" value="1"/>
</dbReference>
<feature type="signal peptide" evidence="19">
    <location>
        <begin position="1"/>
        <end position="23"/>
    </location>
</feature>
<proteinExistence type="predicted"/>
<feature type="domain" description="Protein kinase" evidence="20">
    <location>
        <begin position="252"/>
        <end position="539"/>
    </location>
</feature>
<dbReference type="PROSITE" id="PS00108">
    <property type="entry name" value="PROTEIN_KINASE_ST"/>
    <property type="match status" value="1"/>
</dbReference>
<organism evidence="22 23">
    <name type="scientific">Forsythia ovata</name>
    <dbReference type="NCBI Taxonomy" id="205694"/>
    <lineage>
        <taxon>Eukaryota</taxon>
        <taxon>Viridiplantae</taxon>
        <taxon>Streptophyta</taxon>
        <taxon>Embryophyta</taxon>
        <taxon>Tracheophyta</taxon>
        <taxon>Spermatophyta</taxon>
        <taxon>Magnoliopsida</taxon>
        <taxon>eudicotyledons</taxon>
        <taxon>Gunneridae</taxon>
        <taxon>Pentapetalae</taxon>
        <taxon>asterids</taxon>
        <taxon>lamiids</taxon>
        <taxon>Lamiales</taxon>
        <taxon>Oleaceae</taxon>
        <taxon>Forsythieae</taxon>
        <taxon>Forsythia</taxon>
    </lineage>
</organism>
<dbReference type="Pfam" id="PF01657">
    <property type="entry name" value="Stress-antifung"/>
    <property type="match status" value="2"/>
</dbReference>
<keyword evidence="6" id="KW-0677">Repeat</keyword>
<reference evidence="23" key="1">
    <citation type="submission" date="2024-07" db="EMBL/GenBank/DDBJ databases">
        <title>Two chromosome-level genome assemblies of Korean endemic species Abeliophyllum distichum and Forsythia ovata (Oleaceae).</title>
        <authorList>
            <person name="Jang H."/>
        </authorList>
    </citation>
    <scope>NUCLEOTIDE SEQUENCE [LARGE SCALE GENOMIC DNA]</scope>
</reference>
<evidence type="ECO:0000256" key="16">
    <source>
        <dbReference type="PROSITE-ProRule" id="PRU10141"/>
    </source>
</evidence>
<evidence type="ECO:0000256" key="10">
    <source>
        <dbReference type="ARBA" id="ARBA00022989"/>
    </source>
</evidence>
<feature type="compositionally biased region" description="Low complexity" evidence="17">
    <location>
        <begin position="564"/>
        <end position="574"/>
    </location>
</feature>
<evidence type="ECO:0000256" key="11">
    <source>
        <dbReference type="ARBA" id="ARBA00023136"/>
    </source>
</evidence>
<keyword evidence="9 16" id="KW-0067">ATP-binding</keyword>
<evidence type="ECO:0000256" key="5">
    <source>
        <dbReference type="ARBA" id="ARBA00022729"/>
    </source>
</evidence>
<feature type="region of interest" description="Disordered" evidence="17">
    <location>
        <begin position="155"/>
        <end position="188"/>
    </location>
</feature>
<dbReference type="AlphaFoldDB" id="A0ABD1R891"/>
<evidence type="ECO:0000256" key="18">
    <source>
        <dbReference type="SAM" id="Phobius"/>
    </source>
</evidence>
<evidence type="ECO:0000259" key="20">
    <source>
        <dbReference type="PROSITE" id="PS50011"/>
    </source>
</evidence>
<dbReference type="Pfam" id="PF07714">
    <property type="entry name" value="PK_Tyr_Ser-Thr"/>
    <property type="match status" value="1"/>
</dbReference>
<dbReference type="InterPro" id="IPR038408">
    <property type="entry name" value="GNK2_sf"/>
</dbReference>